<comment type="function">
    <text evidence="13">Component of the ERLIN1/ERLIN2 complex which mediates the endoplasmic reticulum-associated degradation (ERAD) of inositol 1,4,5-trisphosphate receptors (IP3Rs) such as ITPR1. Promotes sterol-accelerated ERAD of HMGCR probably implicating an AMFR/gp78-containing ubiquitin ligase complex. Involved in regulation of cellular cholesterol homeostasis by regulation the SREBP signaling pathway. May promote ER retention of the SCAP-SREBF complex.</text>
</comment>
<dbReference type="GO" id="GO:0005829">
    <property type="term" value="C:cytosol"/>
    <property type="evidence" value="ECO:0007669"/>
    <property type="project" value="Ensembl"/>
</dbReference>
<dbReference type="Ensembl" id="ENSBMST00010024680.1">
    <property type="protein sequence ID" value="ENSBMSP00010022398.1"/>
    <property type="gene ID" value="ENSBMSG00010016263.1"/>
</dbReference>
<dbReference type="GO" id="GO:0045121">
    <property type="term" value="C:membrane raft"/>
    <property type="evidence" value="ECO:0007669"/>
    <property type="project" value="Ensembl"/>
</dbReference>
<dbReference type="Pfam" id="PF01145">
    <property type="entry name" value="Band_7"/>
    <property type="match status" value="1"/>
</dbReference>
<evidence type="ECO:0000313" key="19">
    <source>
        <dbReference type="Ensembl" id="ENSBMSP00010022398.1"/>
    </source>
</evidence>
<dbReference type="GO" id="GO:0032933">
    <property type="term" value="P:SREBP signaling pathway"/>
    <property type="evidence" value="ECO:0007669"/>
    <property type="project" value="Ensembl"/>
</dbReference>
<dbReference type="GO" id="GO:0015485">
    <property type="term" value="F:cholesterol binding"/>
    <property type="evidence" value="ECO:0007669"/>
    <property type="project" value="TreeGrafter"/>
</dbReference>
<dbReference type="GeneTree" id="ENSGT00390000014666"/>
<evidence type="ECO:0000256" key="17">
    <source>
        <dbReference type="SAM" id="SignalP"/>
    </source>
</evidence>
<evidence type="ECO:0000256" key="2">
    <source>
        <dbReference type="ARBA" id="ARBA00008164"/>
    </source>
</evidence>
<feature type="chain" id="PRO_5034934614" description="Erlin" evidence="17">
    <location>
        <begin position="23"/>
        <end position="385"/>
    </location>
</feature>
<dbReference type="SMART" id="SM00244">
    <property type="entry name" value="PHB"/>
    <property type="match status" value="1"/>
</dbReference>
<keyword evidence="11 15" id="KW-0325">Glycoprotein</keyword>
<keyword evidence="5 15" id="KW-0256">Endoplasmic reticulum</keyword>
<feature type="signal peptide" evidence="17">
    <location>
        <begin position="1"/>
        <end position="22"/>
    </location>
</feature>
<dbReference type="CDD" id="cd03406">
    <property type="entry name" value="SPFH_like_u3"/>
    <property type="match status" value="1"/>
</dbReference>
<dbReference type="PANTHER" id="PTHR15351">
    <property type="entry name" value="ERLIN (ER LIPID RAFT ASSOCIATED PROTEIN) HOMOLOG"/>
    <property type="match status" value="1"/>
</dbReference>
<feature type="domain" description="Band 7" evidence="18">
    <location>
        <begin position="21"/>
        <end position="233"/>
    </location>
</feature>
<dbReference type="AlphaFoldDB" id="A0A8C0I3I1"/>
<dbReference type="InterPro" id="IPR033294">
    <property type="entry name" value="Erlin1/2"/>
</dbReference>
<dbReference type="OMA" id="YNMVRNF"/>
<comment type="subunit">
    <text evidence="14">Forms a heteromeric complex with ERLIN1. In complex with ERLIN1, interacts with RNF170. Interacts with activated ITPR1, independently of the degree of ITPR1 polyubiquitination. Interacts with SCAP, INSIG1, SREBF1 and SREBF2 under cholesterol sufficiency conditions; indicative for an association with the SCAP-SREBP-INSIG complex. Probably part of an AMFR/gp78 and INSIG1-containing ubiquitin ligase complex involved in ERAD of HMGCR. Interacts with TMUB1; TMUB1 bridges the association with AMFR. Interacts with SYVN1 and RNF139. Interacts with TMEM259. Interacts with TMEM41B.</text>
</comment>
<keyword evidence="10 15" id="KW-1207">Sterol metabolism</keyword>
<keyword evidence="12 15" id="KW-0753">Steroid metabolism</keyword>
<name>A0A8C0I3I1_BALMU</name>
<dbReference type="GO" id="GO:0032991">
    <property type="term" value="C:protein-containing complex"/>
    <property type="evidence" value="ECO:0007669"/>
    <property type="project" value="Ensembl"/>
</dbReference>
<evidence type="ECO:0000256" key="10">
    <source>
        <dbReference type="ARBA" id="ARBA00023166"/>
    </source>
</evidence>
<keyword evidence="9" id="KW-0472">Membrane</keyword>
<protein>
    <recommendedName>
        <fullName evidence="15">Erlin</fullName>
        <shortName evidence="15">SPFH domain-containing protein</shortName>
    </recommendedName>
    <alternativeName>
        <fullName evidence="15">Endoplasmic reticulum lipid raft-associated protein</fullName>
    </alternativeName>
    <alternativeName>
        <fullName evidence="15">Stomatin-prohibitin-flotillin-HflC/K domain-containing protein</fullName>
    </alternativeName>
</protein>
<evidence type="ECO:0000259" key="18">
    <source>
        <dbReference type="SMART" id="SM00244"/>
    </source>
</evidence>
<feature type="compositionally biased region" description="Pro residues" evidence="16">
    <location>
        <begin position="94"/>
        <end position="110"/>
    </location>
</feature>
<keyword evidence="7" id="KW-1133">Transmembrane helix</keyword>
<evidence type="ECO:0000256" key="13">
    <source>
        <dbReference type="ARBA" id="ARBA00045228"/>
    </source>
</evidence>
<evidence type="ECO:0000256" key="9">
    <source>
        <dbReference type="ARBA" id="ARBA00023136"/>
    </source>
</evidence>
<dbReference type="GO" id="GO:0031625">
    <property type="term" value="F:ubiquitin protein ligase binding"/>
    <property type="evidence" value="ECO:0007669"/>
    <property type="project" value="Ensembl"/>
</dbReference>
<evidence type="ECO:0000256" key="7">
    <source>
        <dbReference type="ARBA" id="ARBA00022989"/>
    </source>
</evidence>
<proteinExistence type="inferred from homology"/>
<feature type="region of interest" description="Disordered" evidence="16">
    <location>
        <begin position="94"/>
        <end position="113"/>
    </location>
</feature>
<keyword evidence="3 15" id="KW-0153">Cholesterol metabolism</keyword>
<comment type="subcellular location">
    <subcellularLocation>
        <location evidence="1 15">Endoplasmic reticulum membrane</location>
        <topology evidence="1 15">Single-pass type II membrane protein</topology>
    </subcellularLocation>
</comment>
<keyword evidence="4" id="KW-0812">Transmembrane</keyword>
<dbReference type="InterPro" id="IPR001107">
    <property type="entry name" value="Band_7"/>
</dbReference>
<sequence>MAQLGAVLAVAASFLCASLFSAVHKIEEGHIGVYYRGGALLTSTSGPGFHLMLPFITSYKSVQRWRDDLLRQNRGGELPGPTRRCVLAVPLPQPSPSPAAHSPRPPPTGPTPASCLLQRHGKGPPLCPGMWRVPPVLMLNLSFLPVYDIVKNYTADYDKALIFNKIHHELNQFCSVHTLQEVYIELFDQIDENLKLALQQDLTSMAPGLVIQAVRVTKPNIPEAIRRNYELMESEKTKLLIAAQKQKVVEKEAETERKKALIEAEKVAQVAEITYGQKVMEKETEKRISEIEDAAFLAREKAKADAECYTALKIAEANKLKLTPEYLQLMKYKAIASNSKIYFGKDIPDMFVDSPGSLSKHLEALVDKPSFGLEEEPSEADAEEN</sequence>
<evidence type="ECO:0000256" key="16">
    <source>
        <dbReference type="SAM" id="MobiDB-lite"/>
    </source>
</evidence>
<evidence type="ECO:0000256" key="3">
    <source>
        <dbReference type="ARBA" id="ARBA00022548"/>
    </source>
</evidence>
<accession>A0A8C0I3I1</accession>
<evidence type="ECO:0000256" key="8">
    <source>
        <dbReference type="ARBA" id="ARBA00023098"/>
    </source>
</evidence>
<evidence type="ECO:0000256" key="6">
    <source>
        <dbReference type="ARBA" id="ARBA00022968"/>
    </source>
</evidence>
<comment type="similarity">
    <text evidence="2 15">Belongs to the band 7/mec-2 family.</text>
</comment>
<evidence type="ECO:0000256" key="15">
    <source>
        <dbReference type="RuleBase" id="RU369041"/>
    </source>
</evidence>
<dbReference type="GO" id="GO:0045717">
    <property type="term" value="P:negative regulation of fatty acid biosynthetic process"/>
    <property type="evidence" value="ECO:0007669"/>
    <property type="project" value="Ensembl"/>
</dbReference>
<dbReference type="GO" id="GO:0005789">
    <property type="term" value="C:endoplasmic reticulum membrane"/>
    <property type="evidence" value="ECO:0007669"/>
    <property type="project" value="UniProtKB-SubCell"/>
</dbReference>
<gene>
    <name evidence="19" type="primary">ERLIN2</name>
</gene>
<dbReference type="GO" id="GO:0036503">
    <property type="term" value="P:ERAD pathway"/>
    <property type="evidence" value="ECO:0007669"/>
    <property type="project" value="Ensembl"/>
</dbReference>
<keyword evidence="17" id="KW-0732">Signal</keyword>
<evidence type="ECO:0000256" key="1">
    <source>
        <dbReference type="ARBA" id="ARBA00004648"/>
    </source>
</evidence>
<reference evidence="19" key="1">
    <citation type="submission" date="2023-09" db="UniProtKB">
        <authorList>
            <consortium name="Ensembl"/>
        </authorList>
    </citation>
    <scope>IDENTIFICATION</scope>
</reference>
<evidence type="ECO:0000256" key="5">
    <source>
        <dbReference type="ARBA" id="ARBA00022824"/>
    </source>
</evidence>
<evidence type="ECO:0000256" key="4">
    <source>
        <dbReference type="ARBA" id="ARBA00022692"/>
    </source>
</evidence>
<organism evidence="19">
    <name type="scientific">Balaenoptera musculus</name>
    <name type="common">Blue whale</name>
    <dbReference type="NCBI Taxonomy" id="9771"/>
    <lineage>
        <taxon>Eukaryota</taxon>
        <taxon>Metazoa</taxon>
        <taxon>Chordata</taxon>
        <taxon>Craniata</taxon>
        <taxon>Vertebrata</taxon>
        <taxon>Euteleostomi</taxon>
        <taxon>Mammalia</taxon>
        <taxon>Eutheria</taxon>
        <taxon>Laurasiatheria</taxon>
        <taxon>Artiodactyla</taxon>
        <taxon>Whippomorpha</taxon>
        <taxon>Cetacea</taxon>
        <taxon>Mysticeti</taxon>
        <taxon>Balaenopteridae</taxon>
        <taxon>Balaenoptera</taxon>
    </lineage>
</organism>
<keyword evidence="6 15" id="KW-0735">Signal-anchor</keyword>
<dbReference type="PANTHER" id="PTHR15351:SF4">
    <property type="entry name" value="ERLIN-2"/>
    <property type="match status" value="1"/>
</dbReference>
<evidence type="ECO:0000256" key="11">
    <source>
        <dbReference type="ARBA" id="ARBA00023180"/>
    </source>
</evidence>
<evidence type="ECO:0000256" key="12">
    <source>
        <dbReference type="ARBA" id="ARBA00023221"/>
    </source>
</evidence>
<comment type="function">
    <text evidence="15">Mediates the endoplasmic reticulum-associated degradation (ERAD) of inositol 1,4,5-trisphosphate receptors (IP3Rs). Involved in regulation of cellular cholesterol homeostasis by regulation the SREBP signaling pathway.</text>
</comment>
<dbReference type="GO" id="GO:0005886">
    <property type="term" value="C:plasma membrane"/>
    <property type="evidence" value="ECO:0007669"/>
    <property type="project" value="Ensembl"/>
</dbReference>
<evidence type="ECO:0000256" key="14">
    <source>
        <dbReference type="ARBA" id="ARBA00046346"/>
    </source>
</evidence>
<dbReference type="GO" id="GO:0008203">
    <property type="term" value="P:cholesterol metabolic process"/>
    <property type="evidence" value="ECO:0007669"/>
    <property type="project" value="UniProtKB-UniRule"/>
</dbReference>
<dbReference type="GO" id="GO:0045541">
    <property type="term" value="P:negative regulation of cholesterol biosynthetic process"/>
    <property type="evidence" value="ECO:0007669"/>
    <property type="project" value="Ensembl"/>
</dbReference>
<keyword evidence="8 15" id="KW-0443">Lipid metabolism</keyword>